<protein>
    <submittedName>
        <fullName evidence="1">Uncharacterized protein</fullName>
    </submittedName>
</protein>
<name>A0A3L6TEG5_PANMI</name>
<dbReference type="InterPro" id="IPR012871">
    <property type="entry name" value="DUF1668_ORYSA"/>
</dbReference>
<evidence type="ECO:0000313" key="1">
    <source>
        <dbReference type="EMBL" id="RLN35480.1"/>
    </source>
</evidence>
<reference evidence="2" key="1">
    <citation type="journal article" date="2019" name="Nat. Commun.">
        <title>The genome of broomcorn millet.</title>
        <authorList>
            <person name="Zou C."/>
            <person name="Miki D."/>
            <person name="Li D."/>
            <person name="Tang Q."/>
            <person name="Xiao L."/>
            <person name="Rajput S."/>
            <person name="Deng P."/>
            <person name="Jia W."/>
            <person name="Huang R."/>
            <person name="Zhang M."/>
            <person name="Sun Y."/>
            <person name="Hu J."/>
            <person name="Fu X."/>
            <person name="Schnable P.S."/>
            <person name="Li F."/>
            <person name="Zhang H."/>
            <person name="Feng B."/>
            <person name="Zhu X."/>
            <person name="Liu R."/>
            <person name="Schnable J.C."/>
            <person name="Zhu J.-K."/>
            <person name="Zhang H."/>
        </authorList>
    </citation>
    <scope>NUCLEOTIDE SEQUENCE [LARGE SCALE GENOMIC DNA]</scope>
</reference>
<sequence length="119" mass="13684">MSNKQLQRELDPCCHRAVKRFKQQKKHLYLILDDWERGYNVYKVNVDDLDSSDAGPDFLPEPPVIRFEALHNGSWYFAANVTKILSMQPSGYPAFPVFDIQTAALAVCPWPRKVQVTAM</sequence>
<evidence type="ECO:0000313" key="2">
    <source>
        <dbReference type="Proteomes" id="UP000275267"/>
    </source>
</evidence>
<dbReference type="Proteomes" id="UP000275267">
    <property type="component" value="Unassembled WGS sequence"/>
</dbReference>
<dbReference type="PANTHER" id="PTHR33085:SF85">
    <property type="entry name" value="DUF1618 DOMAIN-CONTAINING PROTEIN"/>
    <property type="match status" value="1"/>
</dbReference>
<keyword evidence="2" id="KW-1185">Reference proteome</keyword>
<comment type="caution">
    <text evidence="1">The sequence shown here is derived from an EMBL/GenBank/DDBJ whole genome shotgun (WGS) entry which is preliminary data.</text>
</comment>
<proteinExistence type="predicted"/>
<accession>A0A3L6TEG5</accession>
<dbReference type="EMBL" id="PQIB02000002">
    <property type="protein sequence ID" value="RLN35480.1"/>
    <property type="molecule type" value="Genomic_DNA"/>
</dbReference>
<dbReference type="PANTHER" id="PTHR33085">
    <property type="entry name" value="OS12G0113100 PROTEIN-RELATED"/>
    <property type="match status" value="1"/>
</dbReference>
<dbReference type="AlphaFoldDB" id="A0A3L6TEG5"/>
<dbReference type="OrthoDB" id="685686at2759"/>
<organism evidence="1 2">
    <name type="scientific">Panicum miliaceum</name>
    <name type="common">Proso millet</name>
    <name type="synonym">Broomcorn millet</name>
    <dbReference type="NCBI Taxonomy" id="4540"/>
    <lineage>
        <taxon>Eukaryota</taxon>
        <taxon>Viridiplantae</taxon>
        <taxon>Streptophyta</taxon>
        <taxon>Embryophyta</taxon>
        <taxon>Tracheophyta</taxon>
        <taxon>Spermatophyta</taxon>
        <taxon>Magnoliopsida</taxon>
        <taxon>Liliopsida</taxon>
        <taxon>Poales</taxon>
        <taxon>Poaceae</taxon>
        <taxon>PACMAD clade</taxon>
        <taxon>Panicoideae</taxon>
        <taxon>Panicodae</taxon>
        <taxon>Paniceae</taxon>
        <taxon>Panicinae</taxon>
        <taxon>Panicum</taxon>
        <taxon>Panicum sect. Panicum</taxon>
    </lineage>
</organism>
<gene>
    <name evidence="1" type="ORF">C2845_PM03G08140</name>
</gene>
<dbReference type="Pfam" id="PF07893">
    <property type="entry name" value="DUF1668"/>
    <property type="match status" value="1"/>
</dbReference>